<comment type="caution">
    <text evidence="2">The sequence shown here is derived from an EMBL/GenBank/DDBJ whole genome shotgun (WGS) entry which is preliminary data.</text>
</comment>
<evidence type="ECO:0000313" key="2">
    <source>
        <dbReference type="EMBL" id="KRM09353.1"/>
    </source>
</evidence>
<organism evidence="2 3">
    <name type="scientific">Paucilactobacillus suebicus DSM 5007 = KCTC 3549</name>
    <dbReference type="NCBI Taxonomy" id="1423807"/>
    <lineage>
        <taxon>Bacteria</taxon>
        <taxon>Bacillati</taxon>
        <taxon>Bacillota</taxon>
        <taxon>Bacilli</taxon>
        <taxon>Lactobacillales</taxon>
        <taxon>Lactobacillaceae</taxon>
        <taxon>Paucilactobacillus</taxon>
    </lineage>
</organism>
<protein>
    <recommendedName>
        <fullName evidence="1">Siphovirus-type tail component RIFT-related domain-containing protein</fullName>
    </recommendedName>
</protein>
<dbReference type="InterPro" id="IPR008841">
    <property type="entry name" value="Siphovirus-type_tail_N"/>
</dbReference>
<dbReference type="STRING" id="1423807.FD16_GL001813"/>
<dbReference type="PATRIC" id="fig|1423807.3.peg.1858"/>
<evidence type="ECO:0000259" key="1">
    <source>
        <dbReference type="Pfam" id="PF05709"/>
    </source>
</evidence>
<name>A0A0R1W1K1_9LACO</name>
<dbReference type="eggNOG" id="ENOG50333IU">
    <property type="taxonomic scope" value="Bacteria"/>
</dbReference>
<feature type="domain" description="Siphovirus-type tail component RIFT-related" evidence="1">
    <location>
        <begin position="32"/>
        <end position="128"/>
    </location>
</feature>
<dbReference type="Proteomes" id="UP000051820">
    <property type="component" value="Unassembled WGS sequence"/>
</dbReference>
<accession>A0A0R1W1K1</accession>
<dbReference type="Gene3D" id="2.40.30.200">
    <property type="match status" value="1"/>
</dbReference>
<dbReference type="EMBL" id="AZGF01000043">
    <property type="protein sequence ID" value="KRM09353.1"/>
    <property type="molecule type" value="Genomic_DNA"/>
</dbReference>
<dbReference type="Pfam" id="PF05709">
    <property type="entry name" value="Sipho_tail"/>
    <property type="match status" value="1"/>
</dbReference>
<dbReference type="AlphaFoldDB" id="A0A0R1W1K1"/>
<sequence length="279" mass="31659">MRLRPQLYIQVGSDEEFNLNDKIPDLKFLGLDGSPVVNNAYTDNNGVDGSVLNYSTFSRSTITANFYMHFSDWRNFQGLKDRIYKLFDNRQVIRLRTDAQPNMAIYVRSTSFDIKQTMDRSQDTTISIVFDNPTGYKYSLLRTDAMTDLFDDYPLGYDIPIQTADDYYATGNSITILNGGDVAIDPYYQHHDLKVKIHYAGDELAIYNHTNDSSWRLTKTLTKSDVVLIDGIDTYVNGTLATDSTDYNTLVLDVGQNDLAIGGSSDFDVTFSFPYVFLD</sequence>
<gene>
    <name evidence="2" type="ORF">FD16_GL001813</name>
</gene>
<dbReference type="RefSeq" id="WP_010623282.1">
    <property type="nucleotide sequence ID" value="NZ_AZGF01000043.1"/>
</dbReference>
<reference evidence="2 3" key="1">
    <citation type="journal article" date="2015" name="Genome Announc.">
        <title>Expanding the biotechnology potential of lactobacilli through comparative genomics of 213 strains and associated genera.</title>
        <authorList>
            <person name="Sun Z."/>
            <person name="Harris H.M."/>
            <person name="McCann A."/>
            <person name="Guo C."/>
            <person name="Argimon S."/>
            <person name="Zhang W."/>
            <person name="Yang X."/>
            <person name="Jeffery I.B."/>
            <person name="Cooney J.C."/>
            <person name="Kagawa T.F."/>
            <person name="Liu W."/>
            <person name="Song Y."/>
            <person name="Salvetti E."/>
            <person name="Wrobel A."/>
            <person name="Rasinkangas P."/>
            <person name="Parkhill J."/>
            <person name="Rea M.C."/>
            <person name="O'Sullivan O."/>
            <person name="Ritari J."/>
            <person name="Douillard F.P."/>
            <person name="Paul Ross R."/>
            <person name="Yang R."/>
            <person name="Briner A.E."/>
            <person name="Felis G.E."/>
            <person name="de Vos W.M."/>
            <person name="Barrangou R."/>
            <person name="Klaenhammer T.R."/>
            <person name="Caufield P.W."/>
            <person name="Cui Y."/>
            <person name="Zhang H."/>
            <person name="O'Toole P.W."/>
        </authorList>
    </citation>
    <scope>NUCLEOTIDE SEQUENCE [LARGE SCALE GENOMIC DNA]</scope>
    <source>
        <strain evidence="2 3">DSM 5007</strain>
    </source>
</reference>
<evidence type="ECO:0000313" key="3">
    <source>
        <dbReference type="Proteomes" id="UP000051820"/>
    </source>
</evidence>
<proteinExistence type="predicted"/>
<keyword evidence="3" id="KW-1185">Reference proteome</keyword>